<name>A0A4Z2JCT9_9TELE</name>
<feature type="region of interest" description="Disordered" evidence="1">
    <location>
        <begin position="412"/>
        <end position="432"/>
    </location>
</feature>
<dbReference type="Proteomes" id="UP000314294">
    <property type="component" value="Unassembled WGS sequence"/>
</dbReference>
<dbReference type="EMBL" id="SRLO01000008">
    <property type="protein sequence ID" value="TNN87831.1"/>
    <property type="molecule type" value="Genomic_DNA"/>
</dbReference>
<proteinExistence type="predicted"/>
<comment type="caution">
    <text evidence="2">The sequence shown here is derived from an EMBL/GenBank/DDBJ whole genome shotgun (WGS) entry which is preliminary data.</text>
</comment>
<sequence length="606" mass="66919">MDSSVLPSPPHRTARCSPCWSSPLSTSPVVCDSRPCCLEGLEEELTHVPDPSDTTNASKTIKDKSPMGLKQLEELGKFGPTDLKSQLWFHNPCLVEDGSMEDVSHHHGLIARPPHPPGAGMNGGKHCSSELLRSCRAGLAVPPSCKVRHWALSMKQNGSPIELHCPLTGLRGTAALTVTVVASSHPRSEEDWSSSSLLGVSDMAFSLAWSGCEGVLVCPALASVKAKANRKATNYLGFPWRLANRGPRGPAPPCRLYAFPARPLHMSQLRWGQIDLAQKRNKHDVLNLQRATREKGHRLRQTIDSMHAMSCSTEGITKQGCRAVAPPVGRMSQRALGLQDARVLFLCVDHTLNNRSTRSARVTYSFVGWQKQARRCIVILIFLEPPQTEADMSKVTDKMIIDADKIETRRNREDCGDKVEEADGDKGGKHRDRLNPSNFWGAAEDQQAADLDLIHSHALTALFLRLLGERVESQGRHHVSTHHMSMLGEDRVRAAYDTASGWPFHIQQSRPVNCDTFLKAATLNEANQGELRGAAERLVCFHQHLVWCQGEAGCTPGILPQQGNQTCCSPAQREDHRGEHMEWSRGSKNNRSQMKDQRFPAKEHGG</sequence>
<keyword evidence="3" id="KW-1185">Reference proteome</keyword>
<accession>A0A4Z2JCT9</accession>
<gene>
    <name evidence="2" type="ORF">EYF80_001795</name>
</gene>
<evidence type="ECO:0000256" key="1">
    <source>
        <dbReference type="SAM" id="MobiDB-lite"/>
    </source>
</evidence>
<protein>
    <submittedName>
        <fullName evidence="2">Uncharacterized protein</fullName>
    </submittedName>
</protein>
<feature type="region of interest" description="Disordered" evidence="1">
    <location>
        <begin position="578"/>
        <end position="606"/>
    </location>
</feature>
<evidence type="ECO:0000313" key="3">
    <source>
        <dbReference type="Proteomes" id="UP000314294"/>
    </source>
</evidence>
<feature type="region of interest" description="Disordered" evidence="1">
    <location>
        <begin position="47"/>
        <end position="66"/>
    </location>
</feature>
<feature type="compositionally biased region" description="Basic and acidic residues" evidence="1">
    <location>
        <begin position="412"/>
        <end position="427"/>
    </location>
</feature>
<evidence type="ECO:0000313" key="2">
    <source>
        <dbReference type="EMBL" id="TNN87831.1"/>
    </source>
</evidence>
<organism evidence="2 3">
    <name type="scientific">Liparis tanakae</name>
    <name type="common">Tanaka's snailfish</name>
    <dbReference type="NCBI Taxonomy" id="230148"/>
    <lineage>
        <taxon>Eukaryota</taxon>
        <taxon>Metazoa</taxon>
        <taxon>Chordata</taxon>
        <taxon>Craniata</taxon>
        <taxon>Vertebrata</taxon>
        <taxon>Euteleostomi</taxon>
        <taxon>Actinopterygii</taxon>
        <taxon>Neopterygii</taxon>
        <taxon>Teleostei</taxon>
        <taxon>Neoteleostei</taxon>
        <taxon>Acanthomorphata</taxon>
        <taxon>Eupercaria</taxon>
        <taxon>Perciformes</taxon>
        <taxon>Cottioidei</taxon>
        <taxon>Cottales</taxon>
        <taxon>Liparidae</taxon>
        <taxon>Liparis</taxon>
    </lineage>
</organism>
<dbReference type="AlphaFoldDB" id="A0A4Z2JCT9"/>
<reference evidence="2 3" key="1">
    <citation type="submission" date="2019-03" db="EMBL/GenBank/DDBJ databases">
        <title>First draft genome of Liparis tanakae, snailfish: a comprehensive survey of snailfish specific genes.</title>
        <authorList>
            <person name="Kim W."/>
            <person name="Song I."/>
            <person name="Jeong J.-H."/>
            <person name="Kim D."/>
            <person name="Kim S."/>
            <person name="Ryu S."/>
            <person name="Song J.Y."/>
            <person name="Lee S.K."/>
        </authorList>
    </citation>
    <scope>NUCLEOTIDE SEQUENCE [LARGE SCALE GENOMIC DNA]</scope>
    <source>
        <tissue evidence="2">Muscle</tissue>
    </source>
</reference>
<feature type="compositionally biased region" description="Basic and acidic residues" evidence="1">
    <location>
        <begin position="593"/>
        <end position="606"/>
    </location>
</feature>